<evidence type="ECO:0000259" key="3">
    <source>
        <dbReference type="Pfam" id="PF24883"/>
    </source>
</evidence>
<dbReference type="PANTHER" id="PTHR10039:SF15">
    <property type="entry name" value="NACHT DOMAIN-CONTAINING PROTEIN"/>
    <property type="match status" value="1"/>
</dbReference>
<gene>
    <name evidence="4" type="ORF">GCG54_00011579</name>
</gene>
<dbReference type="EMBL" id="WVTB01000017">
    <property type="protein sequence ID" value="KAF3809380.1"/>
    <property type="molecule type" value="Genomic_DNA"/>
</dbReference>
<protein>
    <recommendedName>
        <fullName evidence="6">NACHT domain-containing protein</fullName>
    </recommendedName>
</protein>
<feature type="domain" description="GPI inositol-deacylase winged helix" evidence="2">
    <location>
        <begin position="478"/>
        <end position="552"/>
    </location>
</feature>
<dbReference type="InterPro" id="IPR027417">
    <property type="entry name" value="P-loop_NTPase"/>
</dbReference>
<dbReference type="Gene3D" id="3.40.50.300">
    <property type="entry name" value="P-loop containing nucleotide triphosphate hydrolases"/>
    <property type="match status" value="1"/>
</dbReference>
<reference evidence="4" key="1">
    <citation type="journal article" date="2020" name="Phytopathology">
        <title>Genome sequence and comparative analysis of Colletotrichum gloeosporioides isolated from Liriodendron leaves.</title>
        <authorList>
            <person name="Fu F.F."/>
            <person name="Hao Z."/>
            <person name="Wang P."/>
            <person name="Lu Y."/>
            <person name="Xue L.J."/>
            <person name="Wei G."/>
            <person name="Tian Y."/>
            <person name="Baishi H."/>
            <person name="Xu H."/>
            <person name="Shi J."/>
            <person name="Cheng T."/>
            <person name="Wang G."/>
            <person name="Yi Y."/>
            <person name="Chen J."/>
        </authorList>
    </citation>
    <scope>NUCLEOTIDE SEQUENCE</scope>
    <source>
        <strain evidence="4">Lc1</strain>
    </source>
</reference>
<sequence>MDPSGIIGVIGVAGHIITMCTKLGLNWRDAPGDAKKLKSEVESLHKTLLETYNHLIQDPDFISAFEGRHSAVLSDLAAISNSDDSALLFTCKQELGDVLKRLQKRLNGSRFGRERLKATVFGERTQSAIGSLQRRCQVINSMISIDNTRLAANTNLEVQSTRKHLEERDLDEKKKGILDWITPIDFAAQQIDNLERRQEGTGQWLLESPEYQTWVEEDRKTLFCPGMPGAGKTMLSSIVIEHLQDRFGQDSAVGIAYLFCNFRRHDEQKPRELLASILKQLYWDMPVVSNEVEKTYEKHHSGSSPMSKQEIVGCLQSVMSCFTKVYVLVDALDECRGDEGYRDTLLTTILGLNETVNVSFFATSRHIPEIESYFDGAPSIEIQATDEDVMKFLDGHIYKLPQAVRRNKELQGEIKHSIVQAVQGMFLLAQLHLDSLQGKRSAKQIKDALSKLARGSAAYDVAYDEAMERIEGQLGDQETLAKDALSWIVCARRPLKTLELQHALAVESGTTELDKDNITELEDVVSVCAGLVTIDEESRIIRLVHYTTQEYFERTAERWLPDAQRLILES</sequence>
<dbReference type="RefSeq" id="XP_045268539.1">
    <property type="nucleotide sequence ID" value="XM_045411481.1"/>
</dbReference>
<evidence type="ECO:0008006" key="6">
    <source>
        <dbReference type="Google" id="ProtNLM"/>
    </source>
</evidence>
<dbReference type="GeneID" id="69018705"/>
<evidence type="ECO:0000313" key="4">
    <source>
        <dbReference type="EMBL" id="KAF3809380.1"/>
    </source>
</evidence>
<organism evidence="4 5">
    <name type="scientific">Colletotrichum gloeosporioides</name>
    <name type="common">Anthracnose fungus</name>
    <name type="synonym">Glomerella cingulata</name>
    <dbReference type="NCBI Taxonomy" id="474922"/>
    <lineage>
        <taxon>Eukaryota</taxon>
        <taxon>Fungi</taxon>
        <taxon>Dikarya</taxon>
        <taxon>Ascomycota</taxon>
        <taxon>Pezizomycotina</taxon>
        <taxon>Sordariomycetes</taxon>
        <taxon>Hypocreomycetidae</taxon>
        <taxon>Glomerellales</taxon>
        <taxon>Glomerellaceae</taxon>
        <taxon>Colletotrichum</taxon>
        <taxon>Colletotrichum gloeosporioides species complex</taxon>
    </lineage>
</organism>
<evidence type="ECO:0000256" key="1">
    <source>
        <dbReference type="ARBA" id="ARBA00022737"/>
    </source>
</evidence>
<reference evidence="4" key="2">
    <citation type="submission" date="2020-03" db="EMBL/GenBank/DDBJ databases">
        <authorList>
            <person name="Fu F.-F."/>
            <person name="Chen J."/>
        </authorList>
    </citation>
    <scope>NUCLEOTIDE SEQUENCE</scope>
    <source>
        <strain evidence="4">Lc1</strain>
    </source>
</reference>
<evidence type="ECO:0000313" key="5">
    <source>
        <dbReference type="Proteomes" id="UP000613401"/>
    </source>
</evidence>
<dbReference type="PANTHER" id="PTHR10039">
    <property type="entry name" value="AMELOGENIN"/>
    <property type="match status" value="1"/>
</dbReference>
<dbReference type="AlphaFoldDB" id="A0A8H4CSL6"/>
<dbReference type="Pfam" id="PF24883">
    <property type="entry name" value="NPHP3_N"/>
    <property type="match status" value="1"/>
</dbReference>
<proteinExistence type="predicted"/>
<dbReference type="Pfam" id="PF22939">
    <property type="entry name" value="WHD_GPIID"/>
    <property type="match status" value="1"/>
</dbReference>
<keyword evidence="1" id="KW-0677">Repeat</keyword>
<dbReference type="SUPFAM" id="SSF52540">
    <property type="entry name" value="P-loop containing nucleoside triphosphate hydrolases"/>
    <property type="match status" value="1"/>
</dbReference>
<accession>A0A8H4CSL6</accession>
<comment type="caution">
    <text evidence="4">The sequence shown here is derived from an EMBL/GenBank/DDBJ whole genome shotgun (WGS) entry which is preliminary data.</text>
</comment>
<name>A0A8H4CSL6_COLGL</name>
<dbReference type="InterPro" id="IPR054471">
    <property type="entry name" value="GPIID_WHD"/>
</dbReference>
<dbReference type="Proteomes" id="UP000613401">
    <property type="component" value="Unassembled WGS sequence"/>
</dbReference>
<keyword evidence="5" id="KW-1185">Reference proteome</keyword>
<evidence type="ECO:0000259" key="2">
    <source>
        <dbReference type="Pfam" id="PF22939"/>
    </source>
</evidence>
<dbReference type="InterPro" id="IPR056884">
    <property type="entry name" value="NPHP3-like_N"/>
</dbReference>
<feature type="domain" description="Nephrocystin 3-like N-terminal" evidence="3">
    <location>
        <begin position="200"/>
        <end position="365"/>
    </location>
</feature>